<evidence type="ECO:0000256" key="10">
    <source>
        <dbReference type="SAM" id="Phobius"/>
    </source>
</evidence>
<keyword evidence="4" id="KW-1003">Cell membrane</keyword>
<evidence type="ECO:0000313" key="13">
    <source>
        <dbReference type="Proteomes" id="UP000527232"/>
    </source>
</evidence>
<feature type="non-terminal residue" evidence="12">
    <location>
        <position position="433"/>
    </location>
</feature>
<feature type="transmembrane region" description="Helical" evidence="10">
    <location>
        <begin position="143"/>
        <end position="162"/>
    </location>
</feature>
<feature type="transmembrane region" description="Helical" evidence="10">
    <location>
        <begin position="299"/>
        <end position="320"/>
    </location>
</feature>
<evidence type="ECO:0000256" key="7">
    <source>
        <dbReference type="ARBA" id="ARBA00023136"/>
    </source>
</evidence>
<evidence type="ECO:0000256" key="6">
    <source>
        <dbReference type="ARBA" id="ARBA00022989"/>
    </source>
</evidence>
<dbReference type="GO" id="GO:0008519">
    <property type="term" value="F:ammonium channel activity"/>
    <property type="evidence" value="ECO:0007669"/>
    <property type="project" value="InterPro"/>
</dbReference>
<evidence type="ECO:0000256" key="8">
    <source>
        <dbReference type="ARBA" id="ARBA00023177"/>
    </source>
</evidence>
<dbReference type="GO" id="GO:0005886">
    <property type="term" value="C:plasma membrane"/>
    <property type="evidence" value="ECO:0007669"/>
    <property type="project" value="UniProtKB-SubCell"/>
</dbReference>
<dbReference type="OrthoDB" id="534912at2759"/>
<keyword evidence="7 10" id="KW-0472">Membrane</keyword>
<name>A0A7K9MII2_OCETE</name>
<dbReference type="PANTHER" id="PTHR11730">
    <property type="entry name" value="AMMONIUM TRANSPORTER"/>
    <property type="match status" value="1"/>
</dbReference>
<evidence type="ECO:0000256" key="9">
    <source>
        <dbReference type="ARBA" id="ARBA00023180"/>
    </source>
</evidence>
<comment type="similarity">
    <text evidence="2">Belongs to the ammonium transporter (TC 2.A.49) family. Rh subfamily.</text>
</comment>
<evidence type="ECO:0000313" key="12">
    <source>
        <dbReference type="EMBL" id="NXH74539.1"/>
    </source>
</evidence>
<comment type="subcellular location">
    <subcellularLocation>
        <location evidence="1">Cell membrane</location>
        <topology evidence="1">Multi-pass membrane protein</topology>
    </subcellularLocation>
</comment>
<accession>A0A7K9MII2</accession>
<proteinExistence type="inferred from homology"/>
<dbReference type="InterPro" id="IPR002229">
    <property type="entry name" value="RhesusRHD"/>
</dbReference>
<feature type="non-terminal residue" evidence="12">
    <location>
        <position position="1"/>
    </location>
</feature>
<keyword evidence="5 10" id="KW-0812">Transmembrane</keyword>
<feature type="transmembrane region" description="Helical" evidence="10">
    <location>
        <begin position="58"/>
        <end position="74"/>
    </location>
</feature>
<feature type="transmembrane region" description="Helical" evidence="10">
    <location>
        <begin position="117"/>
        <end position="136"/>
    </location>
</feature>
<dbReference type="Gene3D" id="1.10.3430.10">
    <property type="entry name" value="Ammonium transporter AmtB like domains"/>
    <property type="match status" value="1"/>
</dbReference>
<dbReference type="AlphaFoldDB" id="A0A7K9MII2"/>
<feature type="transmembrane region" description="Helical" evidence="10">
    <location>
        <begin position="381"/>
        <end position="406"/>
    </location>
</feature>
<feature type="transmembrane region" description="Helical" evidence="10">
    <location>
        <begin position="81"/>
        <end position="105"/>
    </location>
</feature>
<dbReference type="PANTHER" id="PTHR11730:SF42">
    <property type="entry name" value="AMMONIUM TRANSPORTER RH TYPE B"/>
    <property type="match status" value="1"/>
</dbReference>
<keyword evidence="13" id="KW-1185">Reference proteome</keyword>
<dbReference type="EMBL" id="VWZR01012728">
    <property type="protein sequence ID" value="NXH74539.1"/>
    <property type="molecule type" value="Genomic_DNA"/>
</dbReference>
<dbReference type="SUPFAM" id="SSF111352">
    <property type="entry name" value="Ammonium transporter"/>
    <property type="match status" value="1"/>
</dbReference>
<evidence type="ECO:0000256" key="4">
    <source>
        <dbReference type="ARBA" id="ARBA00022475"/>
    </source>
</evidence>
<dbReference type="InterPro" id="IPR024041">
    <property type="entry name" value="NH4_transpt_AmtB-like_dom"/>
</dbReference>
<evidence type="ECO:0000256" key="5">
    <source>
        <dbReference type="ARBA" id="ARBA00022692"/>
    </source>
</evidence>
<comment type="caution">
    <text evidence="12">The sequence shown here is derived from an EMBL/GenBank/DDBJ whole genome shotgun (WGS) entry which is preliminary data.</text>
</comment>
<feature type="transmembrane region" description="Helical" evidence="10">
    <location>
        <begin position="7"/>
        <end position="26"/>
    </location>
</feature>
<evidence type="ECO:0000256" key="1">
    <source>
        <dbReference type="ARBA" id="ARBA00004651"/>
    </source>
</evidence>
<feature type="domain" description="Ammonium transporter AmtB-like" evidence="11">
    <location>
        <begin position="16"/>
        <end position="408"/>
    </location>
</feature>
<organism evidence="12 13">
    <name type="scientific">Oceanodroma tethys</name>
    <name type="common">Wedge-rumped storm-petrel</name>
    <name type="synonym">Hydrobates tethys</name>
    <dbReference type="NCBI Taxonomy" id="79633"/>
    <lineage>
        <taxon>Eukaryota</taxon>
        <taxon>Metazoa</taxon>
        <taxon>Chordata</taxon>
        <taxon>Craniata</taxon>
        <taxon>Vertebrata</taxon>
        <taxon>Euteleostomi</taxon>
        <taxon>Archelosauria</taxon>
        <taxon>Archosauria</taxon>
        <taxon>Dinosauria</taxon>
        <taxon>Saurischia</taxon>
        <taxon>Theropoda</taxon>
        <taxon>Coelurosauria</taxon>
        <taxon>Aves</taxon>
        <taxon>Neognathae</taxon>
        <taxon>Neoaves</taxon>
        <taxon>Aequornithes</taxon>
        <taxon>Procellariiformes</taxon>
        <taxon>Hydrobatidae</taxon>
        <taxon>Oceanodroma</taxon>
    </lineage>
</organism>
<reference evidence="12 13" key="1">
    <citation type="submission" date="2019-09" db="EMBL/GenBank/DDBJ databases">
        <title>Bird 10,000 Genomes (B10K) Project - Family phase.</title>
        <authorList>
            <person name="Zhang G."/>
        </authorList>
    </citation>
    <scope>NUCLEOTIDE SEQUENCE [LARGE SCALE GENOMIC DNA]</scope>
    <source>
        <strain evidence="12">B10K-DU-001-32</strain>
        <tissue evidence="12">Muscle</tissue>
    </source>
</reference>
<feature type="transmembrane region" description="Helical" evidence="10">
    <location>
        <begin position="341"/>
        <end position="361"/>
    </location>
</feature>
<evidence type="ECO:0000256" key="2">
    <source>
        <dbReference type="ARBA" id="ARBA00011036"/>
    </source>
</evidence>
<feature type="transmembrane region" description="Helical" evidence="10">
    <location>
        <begin position="240"/>
        <end position="262"/>
    </location>
</feature>
<dbReference type="Proteomes" id="UP000527232">
    <property type="component" value="Unassembled WGS sequence"/>
</dbReference>
<dbReference type="InterPro" id="IPR029020">
    <property type="entry name" value="Ammonium/urea_transptr"/>
</dbReference>
<gene>
    <name evidence="12" type="primary">Rhbgb</name>
    <name evidence="12" type="ORF">HYDTET_R02759</name>
</gene>
<feature type="transmembrane region" description="Helical" evidence="10">
    <location>
        <begin position="211"/>
        <end position="228"/>
    </location>
</feature>
<sequence>SRLQLSGLCFLLQILTIILFAVFVRYSPESSPGLCFQQLNCSSRNKDLGFQHPRFRDVHLQALLGFGLLVAFLGRYGPGSVAISILIVAFAIQWAVLIQGFFYFFLNGKIYVGAQSMVSADFCTAAILISTGAVLGRVNPVQMLLLTLLGVILFTLNEYILLSLMGVSDSGGSLTVHTFGAYFGLMVSRILHQPPTVKRKKQQDMGHQPDFFAVVGTIYLWIFWPSFTSATTVRDNAEPWAVLNTYFSLAASTLATFVLSPVLHEEGTLRMVQIQDATLAGAAVMGMAAEMLVTPFGALIAGFLAGLIPPLGSTFLTPVLCSRLKTRDACGIHNVHGLPGILGALLGTLLAALATADAYGGRLELVFPLVARGSWTATDQALSQLCALPVTLLLATLGGSLTGAILKMKGLRSPPDTRYLENTVLWEVKLGGC</sequence>
<keyword evidence="3" id="KW-0813">Transport</keyword>
<keyword evidence="9" id="KW-0325">Glycoprotein</keyword>
<evidence type="ECO:0000259" key="11">
    <source>
        <dbReference type="Pfam" id="PF00909"/>
    </source>
</evidence>
<protein>
    <submittedName>
        <fullName evidence="12">RHBGB protein</fullName>
    </submittedName>
</protein>
<dbReference type="Pfam" id="PF00909">
    <property type="entry name" value="Ammonium_transp"/>
    <property type="match status" value="1"/>
</dbReference>
<keyword evidence="6 10" id="KW-1133">Transmembrane helix</keyword>
<evidence type="ECO:0000256" key="3">
    <source>
        <dbReference type="ARBA" id="ARBA00022448"/>
    </source>
</evidence>
<dbReference type="GO" id="GO:0097272">
    <property type="term" value="P:ammonium homeostasis"/>
    <property type="evidence" value="ECO:0007669"/>
    <property type="project" value="TreeGrafter"/>
</dbReference>
<keyword evidence="8" id="KW-0924">Ammonia transport</keyword>
<dbReference type="PRINTS" id="PR00342">
    <property type="entry name" value="RHESUSRHD"/>
</dbReference>